<dbReference type="GO" id="GO:0003964">
    <property type="term" value="F:RNA-directed DNA polymerase activity"/>
    <property type="evidence" value="ECO:0007669"/>
    <property type="project" value="UniProtKB-KW"/>
</dbReference>
<dbReference type="GeneTree" id="ENSGT01050000244855"/>
<dbReference type="Ensembl" id="ENSAMXT00000051014.1">
    <property type="protein sequence ID" value="ENSAMXP00000036019.1"/>
    <property type="gene ID" value="ENSAMXG00000038578.1"/>
</dbReference>
<evidence type="ECO:0000259" key="13">
    <source>
        <dbReference type="PROSITE" id="PS50878"/>
    </source>
</evidence>
<dbReference type="CDD" id="cd09274">
    <property type="entry name" value="RNase_HI_RT_Ty3"/>
    <property type="match status" value="1"/>
</dbReference>
<dbReference type="Gene3D" id="3.30.420.10">
    <property type="entry name" value="Ribonuclease H-like superfamily/Ribonuclease H"/>
    <property type="match status" value="1"/>
</dbReference>
<evidence type="ECO:0000259" key="14">
    <source>
        <dbReference type="PROSITE" id="PS50994"/>
    </source>
</evidence>
<dbReference type="Pfam" id="PF22938">
    <property type="entry name" value="Integrase_p58_C"/>
    <property type="match status" value="1"/>
</dbReference>
<feature type="domain" description="CCHC-type" evidence="12">
    <location>
        <begin position="175"/>
        <end position="188"/>
    </location>
</feature>
<dbReference type="PANTHER" id="PTHR37984:SF5">
    <property type="entry name" value="PROTEIN NYNRIN-LIKE"/>
    <property type="match status" value="1"/>
</dbReference>
<evidence type="ECO:0000256" key="3">
    <source>
        <dbReference type="ARBA" id="ARBA00022679"/>
    </source>
</evidence>
<evidence type="ECO:0000256" key="11">
    <source>
        <dbReference type="SAM" id="SignalP"/>
    </source>
</evidence>
<organism evidence="15 16">
    <name type="scientific">Astyanax mexicanus</name>
    <name type="common">Blind cave fish</name>
    <name type="synonym">Astyanax fasciatus mexicanus</name>
    <dbReference type="NCBI Taxonomy" id="7994"/>
    <lineage>
        <taxon>Eukaryota</taxon>
        <taxon>Metazoa</taxon>
        <taxon>Chordata</taxon>
        <taxon>Craniata</taxon>
        <taxon>Vertebrata</taxon>
        <taxon>Euteleostomi</taxon>
        <taxon>Actinopterygii</taxon>
        <taxon>Neopterygii</taxon>
        <taxon>Teleostei</taxon>
        <taxon>Ostariophysi</taxon>
        <taxon>Characiformes</taxon>
        <taxon>Characoidei</taxon>
        <taxon>Acestrorhamphidae</taxon>
        <taxon>Acestrorhamphinae</taxon>
        <taxon>Astyanax</taxon>
    </lineage>
</organism>
<evidence type="ECO:0000259" key="12">
    <source>
        <dbReference type="PROSITE" id="PS50158"/>
    </source>
</evidence>
<name>A0A3B1J3T9_ASTMX</name>
<dbReference type="Gene3D" id="1.10.4020.10">
    <property type="entry name" value="DNA breaking-rejoining enzymes"/>
    <property type="match status" value="1"/>
</dbReference>
<dbReference type="GO" id="GO:0008270">
    <property type="term" value="F:zinc ion binding"/>
    <property type="evidence" value="ECO:0007669"/>
    <property type="project" value="UniProtKB-KW"/>
</dbReference>
<dbReference type="Pfam" id="PF02023">
    <property type="entry name" value="SCAN"/>
    <property type="match status" value="1"/>
</dbReference>
<evidence type="ECO:0000256" key="2">
    <source>
        <dbReference type="ARBA" id="ARBA00012180"/>
    </source>
</evidence>
<sequence length="1342" mass="149259">MLGWPKEVWTLLLQCKLVGKAQEVCSALSLQDSLQYDVVKAAIMRAYELVPEAYRQRFRNVRKQASQTHVEFMREKAVLFDKWCSACKVTDFNSLRELILLEEFKNCLPERVVVYLNERSVPTVSQAAVFADEFVLTHKQAFKPAVYQTVGVPSSAGKAVRSAGSPPRSHDERECYYCHKIGHIAGNCLALKKKLGSKRADGSPKPVALVDCGRVLVSEIPVTSLPDPCYSPFVSQGEVSLNAGEAAVPVNILRDTGAAQSLILANTLPFGVDSFCGSYAVCKGLGSDYMKVPLHTVYLASKLLSGLFRIAVCDALPVDGIAVILGNDLAGGKVFPILEILDTPVLDCPEMFEKVSPDVFPACVVTRAQARRFGNEIELSDTFLAGEEKDEGFNALLSKAALGEMKEPGQMLDCGLSRESLIKAQKDDPSLCKYFDMVVDVDSDTDRCAMCYLDNGLLMRKWSAPQNPELHTYRQIIVPVAYRTHILSLAHDAPWSGHLGITKTYNRVLKYFFWPALKRDVVNYCRTCHVCQCTGKPNQVVPPAPLCPIPVMAEPFERVLIDCVGPLPKSKLGNEFLLTIMCTSTRFPEAIPLRKITAPVILRALVKFFSTFGLPKIIQTDQGTNFMSKIFGQVMRTLNVQHVVSSPFRPESQGALERFHQSLKSALRKFCFESGKQWDEGVPMMLFALRESVQESLMFSPAELVFGHTLRGPLKAMQESLMTHSDTVQSKSVLEYVDSFRERLHKAWEIAGETLKSSQGKMKKDHDKRAVSRSFSPGDQVLALLPVPGSCLSARFSGPYVVEKKLSETNYLIGTPDRRKKYRVCHINMLKLYLTRVSEVGDAAPVLVTAAINAQDGGDESYSSNATARVPNSQALKALTASLSHLTPCQRSDIVTLVSDFPTLFSDVPSQTTVLCHEIKVTSDRPIKQHPYRANVRKREVMKQEVEYLLEHGFAKPSVSPWSSPCLVVPKPDGTFRFCTDYRKVNAVTVPDSFPLPRMDDCIDNIGAAQFVTKLDLLKGYWQVPLSPEASDISAFVTPDHFLQYTVMAFGFKNAPATLQRLINQVLGDVPNCSAYLDDAVIFNHDWPSHVSTLRDVFTRLKDASLTLNLAKCVFAQATVSYLGMQVGKGQVRPLGAKVAAIQDFPAPKTRRNLRRFLGMAGYYRRFCKNFSDVVEPLTKLLSPKVEFMWSPACEHAFTSVKILLTEAPILLAPDFGKPFLLEVDASDVGAGAVLLQEDSDGILHPTCYYSHKFNRHQCNYSTIEKEALALILAVQHFEVYVGGSSFPVVVFTDHNPLVFLSRMFNQNQRLMRWALLLQDYQLEVRHKKGVENVVADALSRA</sequence>
<dbReference type="GO" id="GO:0015074">
    <property type="term" value="P:DNA integration"/>
    <property type="evidence" value="ECO:0007669"/>
    <property type="project" value="InterPro"/>
</dbReference>
<keyword evidence="8" id="KW-0695">RNA-directed DNA polymerase</keyword>
<dbReference type="FunFam" id="1.10.340.70:FF:000001">
    <property type="entry name" value="Retrovirus-related Pol polyprotein from transposon gypsy-like Protein"/>
    <property type="match status" value="1"/>
</dbReference>
<reference evidence="16" key="1">
    <citation type="submission" date="2013-03" db="EMBL/GenBank/DDBJ databases">
        <authorList>
            <person name="Jeffery W."/>
            <person name="Warren W."/>
            <person name="Wilson R.K."/>
        </authorList>
    </citation>
    <scope>NUCLEOTIDE SEQUENCE</scope>
    <source>
        <strain evidence="16">female</strain>
    </source>
</reference>
<dbReference type="CDD" id="cd01647">
    <property type="entry name" value="RT_LTR"/>
    <property type="match status" value="1"/>
</dbReference>
<dbReference type="InterPro" id="IPR050951">
    <property type="entry name" value="Retrovirus_Pol_polyprotein"/>
</dbReference>
<dbReference type="Bgee" id="ENSAMXG00000038578">
    <property type="expression patterns" value="Expressed in mesonephros and 12 other cell types or tissues"/>
</dbReference>
<keyword evidence="6" id="KW-0255">Endonuclease</keyword>
<dbReference type="InterPro" id="IPR012337">
    <property type="entry name" value="RNaseH-like_sf"/>
</dbReference>
<keyword evidence="7" id="KW-0378">Hydrolase</keyword>
<dbReference type="Pfam" id="PF17917">
    <property type="entry name" value="RT_RNaseH"/>
    <property type="match status" value="1"/>
</dbReference>
<dbReference type="InterPro" id="IPR038269">
    <property type="entry name" value="SCAN_sf"/>
</dbReference>
<dbReference type="InterPro" id="IPR043128">
    <property type="entry name" value="Rev_trsase/Diguanyl_cyclase"/>
</dbReference>
<evidence type="ECO:0000256" key="1">
    <source>
        <dbReference type="ARBA" id="ARBA00010879"/>
    </source>
</evidence>
<dbReference type="Pfam" id="PF17921">
    <property type="entry name" value="Integrase_H2C2"/>
    <property type="match status" value="1"/>
</dbReference>
<reference evidence="16" key="2">
    <citation type="journal article" date="2014" name="Nat. Commun.">
        <title>The cavefish genome reveals candidate genes for eye loss.</title>
        <authorList>
            <person name="McGaugh S.E."/>
            <person name="Gross J.B."/>
            <person name="Aken B."/>
            <person name="Blin M."/>
            <person name="Borowsky R."/>
            <person name="Chalopin D."/>
            <person name="Hinaux H."/>
            <person name="Jeffery W.R."/>
            <person name="Keene A."/>
            <person name="Ma L."/>
            <person name="Minx P."/>
            <person name="Murphy D."/>
            <person name="O'Quin K.E."/>
            <person name="Retaux S."/>
            <person name="Rohner N."/>
            <person name="Searle S.M."/>
            <person name="Stahl B.A."/>
            <person name="Tabin C."/>
            <person name="Volff J.N."/>
            <person name="Yoshizawa M."/>
            <person name="Warren W.C."/>
        </authorList>
    </citation>
    <scope>NUCLEOTIDE SEQUENCE [LARGE SCALE GENOMIC DNA]</scope>
    <source>
        <strain evidence="16">female</strain>
    </source>
</reference>
<dbReference type="EC" id="3.1.26.4" evidence="2"/>
<reference evidence="15" key="4">
    <citation type="submission" date="2025-09" db="UniProtKB">
        <authorList>
            <consortium name="Ensembl"/>
        </authorList>
    </citation>
    <scope>IDENTIFICATION</scope>
</reference>
<dbReference type="SUPFAM" id="SSF53098">
    <property type="entry name" value="Ribonuclease H-like"/>
    <property type="match status" value="1"/>
</dbReference>
<dbReference type="Gene3D" id="3.10.10.10">
    <property type="entry name" value="HIV Type 1 Reverse Transcriptase, subunit A, domain 1"/>
    <property type="match status" value="1"/>
</dbReference>
<proteinExistence type="inferred from homology"/>
<dbReference type="Proteomes" id="UP000018467">
    <property type="component" value="Unassembled WGS sequence"/>
</dbReference>
<dbReference type="PROSITE" id="PS50878">
    <property type="entry name" value="RT_POL"/>
    <property type="match status" value="1"/>
</dbReference>
<dbReference type="InterPro" id="IPR041588">
    <property type="entry name" value="Integrase_H2C2"/>
</dbReference>
<dbReference type="InterPro" id="IPR036875">
    <property type="entry name" value="Znf_CCHC_sf"/>
</dbReference>
<evidence type="ECO:0000256" key="9">
    <source>
        <dbReference type="ARBA" id="ARBA00039658"/>
    </source>
</evidence>
<keyword evidence="5" id="KW-0540">Nuclease</keyword>
<keyword evidence="11" id="KW-0732">Signal</keyword>
<evidence type="ECO:0000256" key="10">
    <source>
        <dbReference type="PROSITE-ProRule" id="PRU00047"/>
    </source>
</evidence>
<dbReference type="SUPFAM" id="SSF56672">
    <property type="entry name" value="DNA/RNA polymerases"/>
    <property type="match status" value="1"/>
</dbReference>
<keyword evidence="10" id="KW-0479">Metal-binding</keyword>
<evidence type="ECO:0000256" key="6">
    <source>
        <dbReference type="ARBA" id="ARBA00022759"/>
    </source>
</evidence>
<comment type="similarity">
    <text evidence="1">Belongs to the beta type-B retroviral polymerase family. HERV class-II K(HML-2) pol subfamily.</text>
</comment>
<dbReference type="InterPro" id="IPR001584">
    <property type="entry name" value="Integrase_cat-core"/>
</dbReference>
<keyword evidence="4" id="KW-0548">Nucleotidyltransferase</keyword>
<dbReference type="PANTHER" id="PTHR37984">
    <property type="entry name" value="PROTEIN CBG26694"/>
    <property type="match status" value="1"/>
</dbReference>
<dbReference type="GO" id="GO:0003676">
    <property type="term" value="F:nucleic acid binding"/>
    <property type="evidence" value="ECO:0007669"/>
    <property type="project" value="InterPro"/>
</dbReference>
<dbReference type="FunFam" id="3.30.420.10:FF:000032">
    <property type="entry name" value="Retrovirus-related Pol polyprotein from transposon 297-like Protein"/>
    <property type="match status" value="1"/>
</dbReference>
<dbReference type="InterPro" id="IPR041373">
    <property type="entry name" value="RT_RNaseH"/>
</dbReference>
<dbReference type="SUPFAM" id="SSF47353">
    <property type="entry name" value="Retrovirus capsid dimerization domain-like"/>
    <property type="match status" value="1"/>
</dbReference>
<dbReference type="InterPro" id="IPR001878">
    <property type="entry name" value="Znf_CCHC"/>
</dbReference>
<dbReference type="SUPFAM" id="SSF57756">
    <property type="entry name" value="Retrovirus zinc finger-like domains"/>
    <property type="match status" value="1"/>
</dbReference>
<keyword evidence="10" id="KW-0862">Zinc</keyword>
<keyword evidence="3" id="KW-0808">Transferase</keyword>
<dbReference type="Gene3D" id="3.30.70.270">
    <property type="match status" value="2"/>
</dbReference>
<dbReference type="Gene3D" id="4.10.60.10">
    <property type="entry name" value="Zinc finger, CCHC-type"/>
    <property type="match status" value="1"/>
</dbReference>
<feature type="chain" id="PRO_5017228173" description="Gypsy retrotransposon integrase-like protein 1" evidence="11">
    <location>
        <begin position="22"/>
        <end position="1342"/>
    </location>
</feature>
<dbReference type="InParanoid" id="A0A3B1J3T9"/>
<evidence type="ECO:0000313" key="15">
    <source>
        <dbReference type="Ensembl" id="ENSAMXP00000036019.1"/>
    </source>
</evidence>
<feature type="signal peptide" evidence="11">
    <location>
        <begin position="1"/>
        <end position="21"/>
    </location>
</feature>
<dbReference type="Gene3D" id="1.10.340.70">
    <property type="match status" value="1"/>
</dbReference>
<protein>
    <recommendedName>
        <fullName evidence="9">Gypsy retrotransposon integrase-like protein 1</fullName>
        <ecNumber evidence="2">3.1.26.4</ecNumber>
    </recommendedName>
</protein>
<dbReference type="InterPro" id="IPR000477">
    <property type="entry name" value="RT_dom"/>
</dbReference>
<dbReference type="Pfam" id="PF00665">
    <property type="entry name" value="rve"/>
    <property type="match status" value="1"/>
</dbReference>
<dbReference type="GO" id="GO:0004523">
    <property type="term" value="F:RNA-DNA hybrid ribonuclease activity"/>
    <property type="evidence" value="ECO:0007669"/>
    <property type="project" value="UniProtKB-EC"/>
</dbReference>
<dbReference type="InterPro" id="IPR003309">
    <property type="entry name" value="SCAN_dom"/>
</dbReference>
<evidence type="ECO:0000256" key="4">
    <source>
        <dbReference type="ARBA" id="ARBA00022695"/>
    </source>
</evidence>
<feature type="domain" description="Integrase catalytic" evidence="14">
    <location>
        <begin position="551"/>
        <end position="709"/>
    </location>
</feature>
<evidence type="ECO:0000256" key="5">
    <source>
        <dbReference type="ARBA" id="ARBA00022722"/>
    </source>
</evidence>
<feature type="domain" description="Reverse transcriptase" evidence="13">
    <location>
        <begin position="950"/>
        <end position="1127"/>
    </location>
</feature>
<dbReference type="PROSITE" id="PS50994">
    <property type="entry name" value="INTEGRASE"/>
    <property type="match status" value="1"/>
</dbReference>
<evidence type="ECO:0000256" key="7">
    <source>
        <dbReference type="ARBA" id="ARBA00022801"/>
    </source>
</evidence>
<dbReference type="PROSITE" id="PS50158">
    <property type="entry name" value="ZF_CCHC"/>
    <property type="match status" value="1"/>
</dbReference>
<dbReference type="InterPro" id="IPR036397">
    <property type="entry name" value="RNaseH_sf"/>
</dbReference>
<dbReference type="Pfam" id="PF00078">
    <property type="entry name" value="RVT_1"/>
    <property type="match status" value="1"/>
</dbReference>
<dbReference type="InterPro" id="IPR054465">
    <property type="entry name" value="Integrase_p58-like_C"/>
</dbReference>
<dbReference type="FunFam" id="3.30.70.270:FF:000115">
    <property type="entry name" value="Polyprotein of retroviral origin, putative"/>
    <property type="match status" value="1"/>
</dbReference>
<evidence type="ECO:0000313" key="16">
    <source>
        <dbReference type="Proteomes" id="UP000018467"/>
    </source>
</evidence>
<dbReference type="FunFam" id="3.10.20.370:FF:000001">
    <property type="entry name" value="Retrovirus-related Pol polyprotein from transposon 17.6-like protein"/>
    <property type="match status" value="1"/>
</dbReference>
<dbReference type="InterPro" id="IPR043502">
    <property type="entry name" value="DNA/RNA_pol_sf"/>
</dbReference>
<keyword evidence="10" id="KW-0863">Zinc-finger</keyword>
<reference evidence="15" key="3">
    <citation type="submission" date="2025-08" db="UniProtKB">
        <authorList>
            <consortium name="Ensembl"/>
        </authorList>
    </citation>
    <scope>IDENTIFICATION</scope>
</reference>
<keyword evidence="16" id="KW-1185">Reference proteome</keyword>
<accession>A0A3B1J3T9</accession>
<dbReference type="Gene3D" id="3.10.20.370">
    <property type="match status" value="1"/>
</dbReference>
<evidence type="ECO:0000256" key="8">
    <source>
        <dbReference type="ARBA" id="ARBA00022918"/>
    </source>
</evidence>